<dbReference type="EMBL" id="FTOJ01000001">
    <property type="protein sequence ID" value="SIS61646.1"/>
    <property type="molecule type" value="Genomic_DNA"/>
</dbReference>
<protein>
    <submittedName>
        <fullName evidence="2">Uncharacterized protein</fullName>
    </submittedName>
</protein>
<proteinExistence type="predicted"/>
<evidence type="ECO:0000313" key="3">
    <source>
        <dbReference type="Proteomes" id="UP000186246"/>
    </source>
</evidence>
<reference evidence="2" key="3">
    <citation type="submission" date="2017-01" db="EMBL/GenBank/DDBJ databases">
        <authorList>
            <person name="Mah S.A."/>
            <person name="Swanson W.J."/>
            <person name="Moy G.W."/>
            <person name="Vacquier V.D."/>
        </authorList>
    </citation>
    <scope>NUCLEOTIDE SEQUENCE [LARGE SCALE GENOMIC DNA]</scope>
    <source>
        <strain evidence="2">DSM 21068</strain>
    </source>
</reference>
<reference evidence="3" key="2">
    <citation type="submission" date="2017-01" db="EMBL/GenBank/DDBJ databases">
        <authorList>
            <person name="Varghese N."/>
            <person name="Submissions S."/>
        </authorList>
    </citation>
    <scope>NUCLEOTIDE SEQUENCE [LARGE SCALE GENOMIC DNA]</scope>
    <source>
        <strain evidence="3">DSM 21068</strain>
    </source>
</reference>
<reference evidence="1 4" key="1">
    <citation type="submission" date="2016-11" db="EMBL/GenBank/DDBJ databases">
        <title>Whole genomes of Flavobacteriaceae.</title>
        <authorList>
            <person name="Stine C."/>
            <person name="Li C."/>
            <person name="Tadesse D."/>
        </authorList>
    </citation>
    <scope>NUCLEOTIDE SEQUENCE [LARGE SCALE GENOMIC DNA]</scope>
    <source>
        <strain evidence="1 4">DSM 21068</strain>
    </source>
</reference>
<dbReference type="RefSeq" id="WP_076449608.1">
    <property type="nucleotide sequence ID" value="NZ_FTOJ01000001.1"/>
</dbReference>
<dbReference type="Proteomes" id="UP000238314">
    <property type="component" value="Unassembled WGS sequence"/>
</dbReference>
<sequence>MKTKIIFCLIVLTCIKMFSQENDSIVYDFSKGVFEKNNISPQFGKSVVFKIKNINRIFYSPNVKGLIGEVVDETIGLNAPKTTKNSENPVPNSENIESEIIDKESKYNFKLNAISPQDEIKFGENIMLNKKFEYIPESTKSEKNLYKEYKKKLSALSIRLQTYVYIINKLNGSYTNYLEKINTPDLTYSVYKKIYDDSNIPNNIPNNSFETSVILNAAGHTDKYVILNKYFLCKTEFKDFLSSTELQDIISEFDNVQNKFASDNIRKEIDDWKNYISKTDEDISKMNLHQKLNYVEIVNRILLNKNSYEYISEPIQAYGDYLSFDIDIKEKKKVENDYIIFNSSRKFSYKEFVTGGMRLDFGVGVSLDFGHRDQKYSINDDTFGNKYLLESTKNDYTPKLVGLLHASRRSSNSVAFGFSLGTALDVANFDISSIYLGPSLLWGRADKIIFTAGPSFRKINQLNPQFEKYIKQEALPSNFDLDESKYVDNYKIGFFFSITYNLTNTQRGKFLQVQKGQ</sequence>
<organism evidence="2 3">
    <name type="scientific">Chryseobacterium piscicola</name>
    <dbReference type="NCBI Taxonomy" id="551459"/>
    <lineage>
        <taxon>Bacteria</taxon>
        <taxon>Pseudomonadati</taxon>
        <taxon>Bacteroidota</taxon>
        <taxon>Flavobacteriia</taxon>
        <taxon>Flavobacteriales</taxon>
        <taxon>Weeksellaceae</taxon>
        <taxon>Chryseobacterium group</taxon>
        <taxon>Chryseobacterium</taxon>
    </lineage>
</organism>
<keyword evidence="4" id="KW-1185">Reference proteome</keyword>
<accession>A0A1N7KJG0</accession>
<dbReference type="STRING" id="551459.SAMN05421796_101606"/>
<dbReference type="EMBL" id="MUGO01000003">
    <property type="protein sequence ID" value="PQA96244.1"/>
    <property type="molecule type" value="Genomic_DNA"/>
</dbReference>
<dbReference type="OrthoDB" id="1491176at2"/>
<gene>
    <name evidence="1" type="ORF">B0A70_03735</name>
    <name evidence="2" type="ORF">SAMN05421796_101606</name>
</gene>
<name>A0A1N7KJG0_9FLAO</name>
<evidence type="ECO:0000313" key="1">
    <source>
        <dbReference type="EMBL" id="PQA96244.1"/>
    </source>
</evidence>
<dbReference type="Proteomes" id="UP000186246">
    <property type="component" value="Unassembled WGS sequence"/>
</dbReference>
<dbReference type="AlphaFoldDB" id="A0A1N7KJG0"/>
<evidence type="ECO:0000313" key="4">
    <source>
        <dbReference type="Proteomes" id="UP000238314"/>
    </source>
</evidence>
<evidence type="ECO:0000313" key="2">
    <source>
        <dbReference type="EMBL" id="SIS61646.1"/>
    </source>
</evidence>